<reference evidence="5 7" key="1">
    <citation type="journal article" date="2014" name="BMC Genomics">
        <title>Genome sequence of Anopheles sinensis provides insight into genetics basis of mosquito competence for malaria parasites.</title>
        <authorList>
            <person name="Zhou D."/>
            <person name="Zhang D."/>
            <person name="Ding G."/>
            <person name="Shi L."/>
            <person name="Hou Q."/>
            <person name="Ye Y."/>
            <person name="Xu Y."/>
            <person name="Zhou H."/>
            <person name="Xiong C."/>
            <person name="Li S."/>
            <person name="Yu J."/>
            <person name="Hong S."/>
            <person name="Yu X."/>
            <person name="Zou P."/>
            <person name="Chen C."/>
            <person name="Chang X."/>
            <person name="Wang W."/>
            <person name="Lv Y."/>
            <person name="Sun Y."/>
            <person name="Ma L."/>
            <person name="Shen B."/>
            <person name="Zhu C."/>
        </authorList>
    </citation>
    <scope>NUCLEOTIDE SEQUENCE [LARGE SCALE GENOMIC DNA]</scope>
</reference>
<dbReference type="AlphaFoldDB" id="A0A084VSP0"/>
<evidence type="ECO:0000313" key="7">
    <source>
        <dbReference type="Proteomes" id="UP000030765"/>
    </source>
</evidence>
<dbReference type="OMA" id="INREENR"/>
<dbReference type="InterPro" id="IPR036142">
    <property type="entry name" value="ENT_dom-like_sf"/>
</dbReference>
<evidence type="ECO:0000256" key="1">
    <source>
        <dbReference type="ARBA" id="ARBA00004123"/>
    </source>
</evidence>
<feature type="compositionally biased region" description="Basic and acidic residues" evidence="3">
    <location>
        <begin position="191"/>
        <end position="203"/>
    </location>
</feature>
<evidence type="ECO:0000313" key="5">
    <source>
        <dbReference type="EMBL" id="KFB40984.1"/>
    </source>
</evidence>
<dbReference type="InterPro" id="IPR005491">
    <property type="entry name" value="ENT_dom"/>
</dbReference>
<dbReference type="STRING" id="74873.A0A084VSP0"/>
<dbReference type="PANTHER" id="PTHR16500">
    <property type="entry name" value="BRCA2-INTERACTING TRANSCRIPTIONAL REPRESSOR EMSY"/>
    <property type="match status" value="1"/>
</dbReference>
<dbReference type="EMBL" id="KE525057">
    <property type="protein sequence ID" value="KFB40984.1"/>
    <property type="molecule type" value="Genomic_DNA"/>
</dbReference>
<evidence type="ECO:0000313" key="6">
    <source>
        <dbReference type="EnsemblMetazoa" id="ASIC008595-PA"/>
    </source>
</evidence>
<dbReference type="VEuPathDB" id="VectorBase:ASIS010121"/>
<protein>
    <submittedName>
        <fullName evidence="5">AGAP010006-PA-like protein</fullName>
    </submittedName>
</protein>
<feature type="region of interest" description="Disordered" evidence="3">
    <location>
        <begin position="413"/>
        <end position="443"/>
    </location>
</feature>
<dbReference type="SUPFAM" id="SSF158639">
    <property type="entry name" value="ENT-like"/>
    <property type="match status" value="1"/>
</dbReference>
<feature type="region of interest" description="Disordered" evidence="3">
    <location>
        <begin position="191"/>
        <end position="309"/>
    </location>
</feature>
<dbReference type="PROSITE" id="PS51138">
    <property type="entry name" value="ENT"/>
    <property type="match status" value="1"/>
</dbReference>
<dbReference type="GO" id="GO:0005654">
    <property type="term" value="C:nucleoplasm"/>
    <property type="evidence" value="ECO:0007669"/>
    <property type="project" value="TreeGrafter"/>
</dbReference>
<dbReference type="OrthoDB" id="10035579at2759"/>
<comment type="subcellular location">
    <subcellularLocation>
        <location evidence="1">Nucleus</location>
    </subcellularLocation>
</comment>
<dbReference type="Proteomes" id="UP000030765">
    <property type="component" value="Unassembled WGS sequence"/>
</dbReference>
<keyword evidence="7" id="KW-1185">Reference proteome</keyword>
<dbReference type="EMBL" id="ATLV01016120">
    <property type="status" value="NOT_ANNOTATED_CDS"/>
    <property type="molecule type" value="Genomic_DNA"/>
</dbReference>
<dbReference type="SMART" id="SM01191">
    <property type="entry name" value="ENT"/>
    <property type="match status" value="1"/>
</dbReference>
<sequence>MWPMKLDMTKEECRGVLRRLELESYGSLISTFRAQGFLCKEKLRILEDLRRILHISTDRHRAEARRVANDERLYTVAEIICGPNSAQDWRREGHRAFPILPRSVPHTALTYIANTVYEQLTRANCKLPHPANTSCNRLKKAEEEMFKFELVRKELSLFEKGFERDAAVVTSDPLQDIMAKSYINIDVKRSEESKAEASTHAPEEVTVVEPSENRQDAPDTTSAGGGTNEQPSLSDILLDNSNSPLVASNTPNQTTEKPNPKTGERSRKKSQGPKRQSKVKSPYPAGKPSKNGPVNSTKQSSKATSIPSPHLMHSYAVPFDLVSATNGGNYYPEPPQLQQHLTSNMPYPAPLGHSKGAQSGMFSPGSFSASRGQTPSSPVHPPPPSSGHLHSYKHQQGILPSSKKDIQYNLSKLNPTNSMPPQKGVSTSNVPMRGPNSVPSGTKGLPQALLNYQKKTNSKNILIPTSAAAATLASLGLPLAEHTSDWISSKSRDTGVGNKPNKLLQQEIPNPRVTFNIPPTPSSSSPEEVEESSPVPAGKDSQTVFPSAPAPVSVAASSVGDVISTNNSTQSSDLTSPPVVNNVLPLKQPNIAGFTPVKSGSKLSVSKMQLMPLVAPSPAPQSVPIGGAGMTKSNVFILPKSNVQGILNVGQKISISKCIVDPPAGAPAVTRSPPKVIVQPVPNLNNVTTSFDLDTDRKEATAQIRQQLFAADKLPSEVGHVLTPMEIATAEVHNLPDNGEVAKEVVVEMHSTQEPNGNKQQHDQPKSLETEQPPTPSKQAEEIIQPNFGVITRDRTDDSSATDSADAEEDPEDDSARIVEDDGIEEDDYDEEDRTVVDVETDTHGIIIEEDEANYDSFIEEVADDENYIEEIVDEQMEISYESSRELAHTSDNIIEEDEEEHHTSMNGMAEDEQTEMMQYAQCADMIADETIENGSSHEPHSMKDDIVCELLEIDADGTYSTRQFSYEQAIAEGLTVLPTMAKPAHKANRSVS</sequence>
<dbReference type="PANTHER" id="PTHR16500:SF3">
    <property type="entry name" value="BRCA2-INTERACTING TRANSCRIPTIONAL REPRESSOR EMSY"/>
    <property type="match status" value="1"/>
</dbReference>
<evidence type="ECO:0000259" key="4">
    <source>
        <dbReference type="PROSITE" id="PS51138"/>
    </source>
</evidence>
<feature type="region of interest" description="Disordered" evidence="3">
    <location>
        <begin position="751"/>
        <end position="831"/>
    </location>
</feature>
<feature type="compositionally biased region" description="Low complexity" evidence="3">
    <location>
        <begin position="522"/>
        <end position="536"/>
    </location>
</feature>
<feature type="compositionally biased region" description="Polar residues" evidence="3">
    <location>
        <begin position="246"/>
        <end position="257"/>
    </location>
</feature>
<dbReference type="Pfam" id="PF03735">
    <property type="entry name" value="ENT"/>
    <property type="match status" value="1"/>
</dbReference>
<dbReference type="VEuPathDB" id="VectorBase:ASIC008595"/>
<organism evidence="5">
    <name type="scientific">Anopheles sinensis</name>
    <name type="common">Mosquito</name>
    <dbReference type="NCBI Taxonomy" id="74873"/>
    <lineage>
        <taxon>Eukaryota</taxon>
        <taxon>Metazoa</taxon>
        <taxon>Ecdysozoa</taxon>
        <taxon>Arthropoda</taxon>
        <taxon>Hexapoda</taxon>
        <taxon>Insecta</taxon>
        <taxon>Pterygota</taxon>
        <taxon>Neoptera</taxon>
        <taxon>Endopterygota</taxon>
        <taxon>Diptera</taxon>
        <taxon>Nematocera</taxon>
        <taxon>Culicoidea</taxon>
        <taxon>Culicidae</taxon>
        <taxon>Anophelinae</taxon>
        <taxon>Anopheles</taxon>
    </lineage>
</organism>
<feature type="compositionally biased region" description="Polar residues" evidence="3">
    <location>
        <begin position="336"/>
        <end position="345"/>
    </location>
</feature>
<evidence type="ECO:0000256" key="3">
    <source>
        <dbReference type="SAM" id="MobiDB-lite"/>
    </source>
</evidence>
<name>A0A084VSP0_ANOSI</name>
<gene>
    <name evidence="5" type="ORF">ZHAS_00008595</name>
</gene>
<feature type="compositionally biased region" description="Polar residues" evidence="3">
    <location>
        <begin position="413"/>
        <end position="430"/>
    </location>
</feature>
<reference evidence="6" key="2">
    <citation type="submission" date="2020-05" db="UniProtKB">
        <authorList>
            <consortium name="EnsemblMetazoa"/>
        </authorList>
    </citation>
    <scope>IDENTIFICATION</scope>
</reference>
<dbReference type="EnsemblMetazoa" id="ASIC008595-RA">
    <property type="protein sequence ID" value="ASIC008595-PA"/>
    <property type="gene ID" value="ASIC008595"/>
</dbReference>
<dbReference type="Gene3D" id="1.10.1240.40">
    <property type="entry name" value="ENT domain"/>
    <property type="match status" value="1"/>
</dbReference>
<keyword evidence="2" id="KW-0539">Nucleus</keyword>
<feature type="compositionally biased region" description="Polar residues" evidence="3">
    <location>
        <begin position="292"/>
        <end position="307"/>
    </location>
</feature>
<feature type="domain" description="ENT" evidence="4">
    <location>
        <begin position="13"/>
        <end position="97"/>
    </location>
</feature>
<feature type="region of interest" description="Disordered" evidence="3">
    <location>
        <begin position="488"/>
        <end position="548"/>
    </location>
</feature>
<feature type="compositionally biased region" description="Basic residues" evidence="3">
    <location>
        <begin position="266"/>
        <end position="278"/>
    </location>
</feature>
<proteinExistence type="predicted"/>
<dbReference type="GO" id="GO:0006355">
    <property type="term" value="P:regulation of DNA-templated transcription"/>
    <property type="evidence" value="ECO:0007669"/>
    <property type="project" value="InterPro"/>
</dbReference>
<feature type="compositionally biased region" description="Low complexity" evidence="3">
    <location>
        <begin position="231"/>
        <end position="245"/>
    </location>
</feature>
<accession>A0A084VSP0</accession>
<feature type="compositionally biased region" description="Acidic residues" evidence="3">
    <location>
        <begin position="821"/>
        <end position="831"/>
    </location>
</feature>
<feature type="region of interest" description="Disordered" evidence="3">
    <location>
        <begin position="330"/>
        <end position="394"/>
    </location>
</feature>
<feature type="compositionally biased region" description="Basic and acidic residues" evidence="3">
    <location>
        <begin position="760"/>
        <end position="769"/>
    </location>
</feature>
<feature type="compositionally biased region" description="Polar residues" evidence="3">
    <location>
        <begin position="356"/>
        <end position="374"/>
    </location>
</feature>
<evidence type="ECO:0000256" key="2">
    <source>
        <dbReference type="ARBA" id="ARBA00023242"/>
    </source>
</evidence>
<dbReference type="InterPro" id="IPR033482">
    <property type="entry name" value="EMSY"/>
</dbReference>